<keyword evidence="1" id="KW-0732">Signal</keyword>
<sequence length="72" mass="7819">MRFFFLLAILVITFHVEAFDCPVPPCTGNIAIATIIESPTAEICSSEADCIGIKDASPMCLIGKCFYDYGHS</sequence>
<proteinExistence type="predicted"/>
<dbReference type="WBParaSite" id="Csp11.Scaffold507.g2450.t1">
    <property type="protein sequence ID" value="Csp11.Scaffold507.g2450.t1"/>
    <property type="gene ID" value="Csp11.Scaffold507.g2450"/>
</dbReference>
<name>A0A1I7T4Z4_9PELO</name>
<dbReference type="Proteomes" id="UP000095282">
    <property type="component" value="Unplaced"/>
</dbReference>
<organism evidence="2 3">
    <name type="scientific">Caenorhabditis tropicalis</name>
    <dbReference type="NCBI Taxonomy" id="1561998"/>
    <lineage>
        <taxon>Eukaryota</taxon>
        <taxon>Metazoa</taxon>
        <taxon>Ecdysozoa</taxon>
        <taxon>Nematoda</taxon>
        <taxon>Chromadorea</taxon>
        <taxon>Rhabditida</taxon>
        <taxon>Rhabditina</taxon>
        <taxon>Rhabditomorpha</taxon>
        <taxon>Rhabditoidea</taxon>
        <taxon>Rhabditidae</taxon>
        <taxon>Peloderinae</taxon>
        <taxon>Caenorhabditis</taxon>
    </lineage>
</organism>
<dbReference type="AlphaFoldDB" id="A0A1I7T4Z4"/>
<keyword evidence="2" id="KW-1185">Reference proteome</keyword>
<feature type="signal peptide" evidence="1">
    <location>
        <begin position="1"/>
        <end position="18"/>
    </location>
</feature>
<evidence type="ECO:0000256" key="1">
    <source>
        <dbReference type="SAM" id="SignalP"/>
    </source>
</evidence>
<feature type="chain" id="PRO_5009307049" evidence="1">
    <location>
        <begin position="19"/>
        <end position="72"/>
    </location>
</feature>
<protein>
    <submittedName>
        <fullName evidence="3">Secreted protein</fullName>
    </submittedName>
</protein>
<accession>A0A1I7T4Z4</accession>
<evidence type="ECO:0000313" key="2">
    <source>
        <dbReference type="Proteomes" id="UP000095282"/>
    </source>
</evidence>
<reference evidence="3" key="1">
    <citation type="submission" date="2016-11" db="UniProtKB">
        <authorList>
            <consortium name="WormBaseParasite"/>
        </authorList>
    </citation>
    <scope>IDENTIFICATION</scope>
</reference>
<evidence type="ECO:0000313" key="3">
    <source>
        <dbReference type="WBParaSite" id="Csp11.Scaffold507.g2450.t1"/>
    </source>
</evidence>